<dbReference type="InterPro" id="IPR029058">
    <property type="entry name" value="AB_hydrolase_fold"/>
</dbReference>
<dbReference type="PANTHER" id="PTHR11802:SF3">
    <property type="entry name" value="RETINOID-INDUCIBLE SERINE CARBOXYPEPTIDASE"/>
    <property type="match status" value="1"/>
</dbReference>
<feature type="chain" id="PRO_5045008662" description="Carboxypeptidase" evidence="9">
    <location>
        <begin position="22"/>
        <end position="465"/>
    </location>
</feature>
<feature type="coiled-coil region" evidence="10">
    <location>
        <begin position="131"/>
        <end position="158"/>
    </location>
</feature>
<sequence length="465" mass="52035">MKNTSVVHLVILCLIVSCTNGETKPERSNSDGSESWGYVEVRPKAHMFWWHYKSPYRVEDPSKPWPIILWLQGGPGASGVGIGNFQEVGPLDTFLNPRNSTWLKKADLLFVDSPVGAGYSFVEENQKELYVKSDEEAAEDLTKLLQQLFNKKQTLNQSPLFIVAESYGGKIAVKLGLSVFELVKSGKLKLHLGGVVLGDSWISPEDFVFSWGPLLKYVSRLDDNGLDLSNSLAEKIRKQIKIGDYVGATLTWMDLESLISNKSNSVDFYNFLLDSGMDPVSLTTSLEMKKQNRIKKYSSYLNGLRSLSDVKEGEEGEEGDLNTLMNGVIKKKLKIIPKDLIWGNNSNDVFAAMYAAFMKPVIEDVDELLAKGINVTIYNGQLDVICSTSGTEAWVHKLKWGGLEEFKNMERKPLYCESDKATRGFTKSYKNLHFYWILGAGHFVPVDEPCVALNMVGEITKSPQL</sequence>
<gene>
    <name evidence="12" type="primary">LOC104703604</name>
</gene>
<keyword evidence="10" id="KW-0175">Coiled coil</keyword>
<keyword evidence="5 9" id="KW-0645">Protease</keyword>
<evidence type="ECO:0000256" key="2">
    <source>
        <dbReference type="ARBA" id="ARBA00009431"/>
    </source>
</evidence>
<evidence type="ECO:0000313" key="12">
    <source>
        <dbReference type="RefSeq" id="XP_010417942.1"/>
    </source>
</evidence>
<dbReference type="RefSeq" id="XP_010417942.1">
    <property type="nucleotide sequence ID" value="XM_010419640.2"/>
</dbReference>
<dbReference type="EC" id="3.4.16.-" evidence="9"/>
<keyword evidence="3" id="KW-0964">Secreted</keyword>
<evidence type="ECO:0000256" key="6">
    <source>
        <dbReference type="ARBA" id="ARBA00022729"/>
    </source>
</evidence>
<name>A0ABM0SYF2_CAMSA</name>
<keyword evidence="11" id="KW-1185">Reference proteome</keyword>
<evidence type="ECO:0000313" key="11">
    <source>
        <dbReference type="Proteomes" id="UP000694864"/>
    </source>
</evidence>
<dbReference type="PROSITE" id="PS00131">
    <property type="entry name" value="CARBOXYPEPT_SER_SER"/>
    <property type="match status" value="1"/>
</dbReference>
<reference evidence="11" key="1">
    <citation type="journal article" date="2014" name="Nat. Commun.">
        <title>The emerging biofuel crop Camelina sativa retains a highly undifferentiated hexaploid genome structure.</title>
        <authorList>
            <person name="Kagale S."/>
            <person name="Koh C."/>
            <person name="Nixon J."/>
            <person name="Bollina V."/>
            <person name="Clarke W.E."/>
            <person name="Tuteja R."/>
            <person name="Spillane C."/>
            <person name="Robinson S.J."/>
            <person name="Links M.G."/>
            <person name="Clarke C."/>
            <person name="Higgins E.E."/>
            <person name="Huebert T."/>
            <person name="Sharpe A.G."/>
            <person name="Parkin I.A."/>
        </authorList>
    </citation>
    <scope>NUCLEOTIDE SEQUENCE [LARGE SCALE GENOMIC DNA]</scope>
    <source>
        <strain evidence="11">cv. DH55</strain>
    </source>
</reference>
<evidence type="ECO:0000256" key="9">
    <source>
        <dbReference type="RuleBase" id="RU361156"/>
    </source>
</evidence>
<evidence type="ECO:0000256" key="10">
    <source>
        <dbReference type="SAM" id="Coils"/>
    </source>
</evidence>
<comment type="similarity">
    <text evidence="2 9">Belongs to the peptidase S10 family.</text>
</comment>
<dbReference type="SUPFAM" id="SSF53474">
    <property type="entry name" value="alpha/beta-Hydrolases"/>
    <property type="match status" value="1"/>
</dbReference>
<dbReference type="PANTHER" id="PTHR11802">
    <property type="entry name" value="SERINE PROTEASE FAMILY S10 SERINE CARBOXYPEPTIDASE"/>
    <property type="match status" value="1"/>
</dbReference>
<keyword evidence="6 9" id="KW-0732">Signal</keyword>
<dbReference type="Proteomes" id="UP000694864">
    <property type="component" value="Chromosome 7"/>
</dbReference>
<dbReference type="InterPro" id="IPR001563">
    <property type="entry name" value="Peptidase_S10"/>
</dbReference>
<dbReference type="Gene3D" id="3.40.50.1820">
    <property type="entry name" value="alpha/beta hydrolase"/>
    <property type="match status" value="1"/>
</dbReference>
<keyword evidence="8" id="KW-0325">Glycoprotein</keyword>
<evidence type="ECO:0000256" key="1">
    <source>
        <dbReference type="ARBA" id="ARBA00004613"/>
    </source>
</evidence>
<dbReference type="Pfam" id="PF00450">
    <property type="entry name" value="Peptidase_S10"/>
    <property type="match status" value="1"/>
</dbReference>
<evidence type="ECO:0000256" key="5">
    <source>
        <dbReference type="ARBA" id="ARBA00022670"/>
    </source>
</evidence>
<dbReference type="InterPro" id="IPR018202">
    <property type="entry name" value="Ser_caboxypep_ser_AS"/>
</dbReference>
<evidence type="ECO:0000256" key="3">
    <source>
        <dbReference type="ARBA" id="ARBA00022525"/>
    </source>
</evidence>
<evidence type="ECO:0000256" key="8">
    <source>
        <dbReference type="ARBA" id="ARBA00023180"/>
    </source>
</evidence>
<evidence type="ECO:0000256" key="7">
    <source>
        <dbReference type="ARBA" id="ARBA00022801"/>
    </source>
</evidence>
<dbReference type="PROSITE" id="PS51257">
    <property type="entry name" value="PROKAR_LIPOPROTEIN"/>
    <property type="match status" value="1"/>
</dbReference>
<accession>A0ABM0SYF2</accession>
<organism evidence="11 12">
    <name type="scientific">Camelina sativa</name>
    <name type="common">False flax</name>
    <name type="synonym">Myagrum sativum</name>
    <dbReference type="NCBI Taxonomy" id="90675"/>
    <lineage>
        <taxon>Eukaryota</taxon>
        <taxon>Viridiplantae</taxon>
        <taxon>Streptophyta</taxon>
        <taxon>Embryophyta</taxon>
        <taxon>Tracheophyta</taxon>
        <taxon>Spermatophyta</taxon>
        <taxon>Magnoliopsida</taxon>
        <taxon>eudicotyledons</taxon>
        <taxon>Gunneridae</taxon>
        <taxon>Pentapetalae</taxon>
        <taxon>rosids</taxon>
        <taxon>malvids</taxon>
        <taxon>Brassicales</taxon>
        <taxon>Brassicaceae</taxon>
        <taxon>Camelineae</taxon>
        <taxon>Camelina</taxon>
    </lineage>
</organism>
<protein>
    <recommendedName>
        <fullName evidence="9">Carboxypeptidase</fullName>
        <ecNumber evidence="9">3.4.16.-</ecNumber>
    </recommendedName>
</protein>
<reference evidence="12" key="2">
    <citation type="submission" date="2025-08" db="UniProtKB">
        <authorList>
            <consortium name="RefSeq"/>
        </authorList>
    </citation>
    <scope>IDENTIFICATION</scope>
    <source>
        <tissue evidence="12">Leaf</tissue>
    </source>
</reference>
<feature type="signal peptide" evidence="9">
    <location>
        <begin position="1"/>
        <end position="21"/>
    </location>
</feature>
<proteinExistence type="inferred from homology"/>
<keyword evidence="4 9" id="KW-0121">Carboxypeptidase</keyword>
<comment type="subcellular location">
    <subcellularLocation>
        <location evidence="1">Secreted</location>
    </subcellularLocation>
</comment>
<dbReference type="GeneID" id="104703604"/>
<evidence type="ECO:0000256" key="4">
    <source>
        <dbReference type="ARBA" id="ARBA00022645"/>
    </source>
</evidence>
<keyword evidence="7 9" id="KW-0378">Hydrolase</keyword>
<dbReference type="PRINTS" id="PR00724">
    <property type="entry name" value="CRBOXYPTASEC"/>
</dbReference>